<dbReference type="Proteomes" id="UP000431264">
    <property type="component" value="Unassembled WGS sequence"/>
</dbReference>
<comment type="caution">
    <text evidence="1">The sequence shown here is derived from an EMBL/GenBank/DDBJ whole genome shotgun (WGS) entry which is preliminary data.</text>
</comment>
<dbReference type="EMBL" id="WQLW01000005">
    <property type="protein sequence ID" value="MVO09170.1"/>
    <property type="molecule type" value="Genomic_DNA"/>
</dbReference>
<accession>A0A6I4IHN4</accession>
<dbReference type="RefSeq" id="WP_140997557.1">
    <property type="nucleotide sequence ID" value="NZ_VDCZ01000005.1"/>
</dbReference>
<protein>
    <submittedName>
        <fullName evidence="1">Uncharacterized protein</fullName>
    </submittedName>
</protein>
<name>A0A6I4IHN4_9FLAO</name>
<dbReference type="GO" id="GO:0006355">
    <property type="term" value="P:regulation of DNA-templated transcription"/>
    <property type="evidence" value="ECO:0007669"/>
    <property type="project" value="InterPro"/>
</dbReference>
<keyword evidence="2" id="KW-1185">Reference proteome</keyword>
<evidence type="ECO:0000313" key="1">
    <source>
        <dbReference type="EMBL" id="MVO09170.1"/>
    </source>
</evidence>
<dbReference type="InterPro" id="IPR010985">
    <property type="entry name" value="Ribbon_hlx_hlx"/>
</dbReference>
<reference evidence="2" key="1">
    <citation type="submission" date="2019-05" db="EMBL/GenBank/DDBJ databases">
        <title>Flavobacterium profundi sp. nov., isolated from a deep-sea seamount.</title>
        <authorList>
            <person name="Zhang D.-C."/>
        </authorList>
    </citation>
    <scope>NUCLEOTIDE SEQUENCE [LARGE SCALE GENOMIC DNA]</scope>
    <source>
        <strain evidence="2">TP390</strain>
    </source>
</reference>
<evidence type="ECO:0000313" key="2">
    <source>
        <dbReference type="Proteomes" id="UP000431264"/>
    </source>
</evidence>
<gene>
    <name evidence="1" type="ORF">GOQ30_08350</name>
</gene>
<proteinExistence type="predicted"/>
<organism evidence="1 2">
    <name type="scientific">Flavobacterium profundi</name>
    <dbReference type="NCBI Taxonomy" id="1774945"/>
    <lineage>
        <taxon>Bacteria</taxon>
        <taxon>Pseudomonadati</taxon>
        <taxon>Bacteroidota</taxon>
        <taxon>Flavobacteriia</taxon>
        <taxon>Flavobacteriales</taxon>
        <taxon>Flavobacteriaceae</taxon>
        <taxon>Flavobacterium</taxon>
    </lineage>
</organism>
<dbReference type="SUPFAM" id="SSF47598">
    <property type="entry name" value="Ribbon-helix-helix"/>
    <property type="match status" value="1"/>
</dbReference>
<sequence length="156" mass="18413">MKNETITLRLEKDLREKLELIALEENCNLSKVIRMQLSKSVKEKSDEERDSTTSLMNNPHFKIAISCMYFIGIKNVSLINSYNIKVLQYSVNEILYFEELPDYLYTDFENLKNVLQYCNTNCIALESINLDHYASLFHSVFRYIFNISMQNITQTR</sequence>
<dbReference type="AlphaFoldDB" id="A0A6I4IHN4"/>